<dbReference type="EMBL" id="NSKD01000003">
    <property type="protein sequence ID" value="PAU80717.1"/>
    <property type="molecule type" value="Genomic_DNA"/>
</dbReference>
<dbReference type="OrthoDB" id="6386446at2"/>
<evidence type="ECO:0000256" key="1">
    <source>
        <dbReference type="SAM" id="Phobius"/>
    </source>
</evidence>
<comment type="caution">
    <text evidence="2">The sequence shown here is derived from an EMBL/GenBank/DDBJ whole genome shotgun (WGS) entry which is preliminary data.</text>
</comment>
<proteinExistence type="predicted"/>
<dbReference type="Proteomes" id="UP000218896">
    <property type="component" value="Unassembled WGS sequence"/>
</dbReference>
<organism evidence="2 3">
    <name type="scientific">Halovibrio salipaludis</name>
    <dbReference type="NCBI Taxonomy" id="2032626"/>
    <lineage>
        <taxon>Bacteria</taxon>
        <taxon>Pseudomonadati</taxon>
        <taxon>Pseudomonadota</taxon>
        <taxon>Gammaproteobacteria</taxon>
        <taxon>Oceanospirillales</taxon>
        <taxon>Halomonadaceae</taxon>
        <taxon>Halovibrio</taxon>
    </lineage>
</organism>
<protein>
    <submittedName>
        <fullName evidence="2">Uncharacterized protein</fullName>
    </submittedName>
</protein>
<keyword evidence="1" id="KW-1133">Transmembrane helix</keyword>
<dbReference type="RefSeq" id="WP_095617548.1">
    <property type="nucleotide sequence ID" value="NZ_NSKD01000003.1"/>
</dbReference>
<accession>A0A2A2F7R1</accession>
<reference evidence="2 3" key="1">
    <citation type="submission" date="2017-08" db="EMBL/GenBank/DDBJ databases">
        <title>Halovibrio sewagensis sp. nov., isolated from wastewater of high salinity.</title>
        <authorList>
            <person name="Dong X."/>
            <person name="Zhang G."/>
        </authorList>
    </citation>
    <scope>NUCLEOTIDE SEQUENCE [LARGE SCALE GENOMIC DNA]</scope>
    <source>
        <strain evidence="2 3">YL5-2</strain>
    </source>
</reference>
<keyword evidence="1" id="KW-0472">Membrane</keyword>
<keyword evidence="3" id="KW-1185">Reference proteome</keyword>
<dbReference type="AlphaFoldDB" id="A0A2A2F7R1"/>
<evidence type="ECO:0000313" key="2">
    <source>
        <dbReference type="EMBL" id="PAU80717.1"/>
    </source>
</evidence>
<feature type="transmembrane region" description="Helical" evidence="1">
    <location>
        <begin position="92"/>
        <end position="114"/>
    </location>
</feature>
<feature type="transmembrane region" description="Helical" evidence="1">
    <location>
        <begin position="6"/>
        <end position="31"/>
    </location>
</feature>
<gene>
    <name evidence="2" type="ORF">CK501_09915</name>
</gene>
<sequence length="117" mass="13470">MTGELWLSLVAVASMMLGALSWLLFLIFSVWRIEEAITSSGQPRPCRWDGVGMRTVWYGWIIVFNTNTFSALERSMLEPNEILPRFKVWDKVLGWVFMLSLHTMLACLIADMVIGWL</sequence>
<evidence type="ECO:0000313" key="3">
    <source>
        <dbReference type="Proteomes" id="UP000218896"/>
    </source>
</evidence>
<name>A0A2A2F7R1_9GAMM</name>
<keyword evidence="1" id="KW-0812">Transmembrane</keyword>